<dbReference type="KEGG" id="lmd:METH_04860"/>
<dbReference type="PANTHER" id="PTHR14226:SF57">
    <property type="entry name" value="BLR7027 PROTEIN"/>
    <property type="match status" value="1"/>
</dbReference>
<evidence type="ECO:0000313" key="7">
    <source>
        <dbReference type="Proteomes" id="UP000018780"/>
    </source>
</evidence>
<dbReference type="InterPro" id="IPR050301">
    <property type="entry name" value="NTE"/>
</dbReference>
<comment type="caution">
    <text evidence="4">Lacks conserved residue(s) required for the propagation of feature annotation.</text>
</comment>
<evidence type="ECO:0000313" key="6">
    <source>
        <dbReference type="EMBL" id="AHD00137.1"/>
    </source>
</evidence>
<evidence type="ECO:0000259" key="5">
    <source>
        <dbReference type="PROSITE" id="PS51635"/>
    </source>
</evidence>
<proteinExistence type="predicted"/>
<dbReference type="GO" id="GO:0016042">
    <property type="term" value="P:lipid catabolic process"/>
    <property type="evidence" value="ECO:0007669"/>
    <property type="project" value="UniProtKB-UniRule"/>
</dbReference>
<feature type="short sequence motif" description="GXGXXG" evidence="4">
    <location>
        <begin position="5"/>
        <end position="10"/>
    </location>
</feature>
<dbReference type="STRING" id="999552.METH_04860"/>
<dbReference type="Proteomes" id="UP000018780">
    <property type="component" value="Chromosome"/>
</dbReference>
<organism evidence="6 7">
    <name type="scientific">Leisingera methylohalidivorans DSM 14336</name>
    <dbReference type="NCBI Taxonomy" id="999552"/>
    <lineage>
        <taxon>Bacteria</taxon>
        <taxon>Pseudomonadati</taxon>
        <taxon>Pseudomonadota</taxon>
        <taxon>Alphaproteobacteria</taxon>
        <taxon>Rhodobacterales</taxon>
        <taxon>Roseobacteraceae</taxon>
        <taxon>Leisingera</taxon>
    </lineage>
</organism>
<dbReference type="GO" id="GO:0016787">
    <property type="term" value="F:hydrolase activity"/>
    <property type="evidence" value="ECO:0007669"/>
    <property type="project" value="UniProtKB-UniRule"/>
</dbReference>
<keyword evidence="7" id="KW-1185">Reference proteome</keyword>
<feature type="short sequence motif" description="GXSXG" evidence="4">
    <location>
        <begin position="36"/>
        <end position="40"/>
    </location>
</feature>
<dbReference type="HOGENOM" id="CLU_042893_0_0_5"/>
<keyword evidence="3 4" id="KW-0443">Lipid metabolism</keyword>
<dbReference type="SUPFAM" id="SSF52151">
    <property type="entry name" value="FabD/lysophospholipase-like"/>
    <property type="match status" value="1"/>
</dbReference>
<evidence type="ECO:0000256" key="1">
    <source>
        <dbReference type="ARBA" id="ARBA00022801"/>
    </source>
</evidence>
<name>V9VTD1_9RHOB</name>
<protein>
    <submittedName>
        <fullName evidence="6">Patatin</fullName>
    </submittedName>
</protein>
<feature type="active site" description="Proton acceptor" evidence="4">
    <location>
        <position position="200"/>
    </location>
</feature>
<keyword evidence="1 4" id="KW-0378">Hydrolase</keyword>
<reference evidence="6 7" key="1">
    <citation type="submission" date="2013-09" db="EMBL/GenBank/DDBJ databases">
        <authorList>
            <consortium name="DOE Joint Genome Institute"/>
            <person name="Klenk H.-P."/>
            <person name="Huntemann M."/>
            <person name="Han J."/>
            <person name="Chen A."/>
            <person name="Kyrpides N."/>
            <person name="Mavromatis K."/>
            <person name="Markowitz V."/>
            <person name="Palaniappan K."/>
            <person name="Ivanova N."/>
            <person name="Schaumberg A."/>
            <person name="Pati A."/>
            <person name="Liolios K."/>
            <person name="Nordberg H.P."/>
            <person name="Cantor M.N."/>
            <person name="Hua S.X."/>
            <person name="Woyke T."/>
        </authorList>
    </citation>
    <scope>NUCLEOTIDE SEQUENCE [LARGE SCALE GENOMIC DNA]</scope>
    <source>
        <strain evidence="6 7">DSM 14336</strain>
    </source>
</reference>
<dbReference type="Pfam" id="PF01734">
    <property type="entry name" value="Patatin"/>
    <property type="match status" value="1"/>
</dbReference>
<dbReference type="EMBL" id="CP006773">
    <property type="protein sequence ID" value="AHD00137.1"/>
    <property type="molecule type" value="Genomic_DNA"/>
</dbReference>
<evidence type="ECO:0000256" key="2">
    <source>
        <dbReference type="ARBA" id="ARBA00022963"/>
    </source>
</evidence>
<sequence>MVLQGGGARGAYHVGVIKAIAEITARRRSPFQIVCGASVGAINAASVAVASNDFQTGARHLEALWRSLRSSSVYDTRTLPLLLTSLRWAMTPAFRFLGFPITGGLLDYTPLHRLLRREFNKDHLQHSIRSGALHAFCITASSYTEGVSVTYFEGRQEIRDWHRSRRRGERAAIGPEHMLASAALPFAFAPVHLDTGYFGDGSLRLNSPLSPAIHTGADRILVITTRDSSPPPAAADLAAPPPSVGDIAGHALDILFNDNLEADYERLARINRTISLLGPDAQEKTPLRPIEAVLLTPSEDMRPIAQSYAGKLPRPIRILTRSFGAVNSDGRIESYLMFEPDYIGALIDLGYGDTMQRAGEIVEFFDGS</sequence>
<feature type="domain" description="PNPLA" evidence="5">
    <location>
        <begin position="1"/>
        <end position="213"/>
    </location>
</feature>
<evidence type="ECO:0000256" key="3">
    <source>
        <dbReference type="ARBA" id="ARBA00023098"/>
    </source>
</evidence>
<feature type="active site" description="Nucleophile" evidence="4">
    <location>
        <position position="38"/>
    </location>
</feature>
<gene>
    <name evidence="6" type="ORF">METH_04860</name>
</gene>
<accession>V9VTD1</accession>
<dbReference type="Gene3D" id="3.40.1090.10">
    <property type="entry name" value="Cytosolic phospholipase A2 catalytic domain"/>
    <property type="match status" value="1"/>
</dbReference>
<keyword evidence="2 4" id="KW-0442">Lipid degradation</keyword>
<dbReference type="InterPro" id="IPR002641">
    <property type="entry name" value="PNPLA_dom"/>
</dbReference>
<dbReference type="AlphaFoldDB" id="V9VTD1"/>
<dbReference type="PANTHER" id="PTHR14226">
    <property type="entry name" value="NEUROPATHY TARGET ESTERASE/SWISS CHEESE D.MELANOGASTER"/>
    <property type="match status" value="1"/>
</dbReference>
<evidence type="ECO:0000256" key="4">
    <source>
        <dbReference type="PROSITE-ProRule" id="PRU01161"/>
    </source>
</evidence>
<dbReference type="PROSITE" id="PS51635">
    <property type="entry name" value="PNPLA"/>
    <property type="match status" value="1"/>
</dbReference>
<dbReference type="InterPro" id="IPR016035">
    <property type="entry name" value="Acyl_Trfase/lysoPLipase"/>
</dbReference>
<dbReference type="PATRIC" id="fig|999552.6.peg.970"/>